<dbReference type="HOGENOM" id="CLU_020178_2_1_1"/>
<dbReference type="VEuPathDB" id="FungiDB:A1Q1_01847"/>
<feature type="domain" description="DUF3533" evidence="3">
    <location>
        <begin position="123"/>
        <end position="490"/>
    </location>
</feature>
<name>J6FCJ9_TRIAS</name>
<dbReference type="RefSeq" id="XP_014184053.1">
    <property type="nucleotide sequence ID" value="XM_014328578.1"/>
</dbReference>
<dbReference type="InterPro" id="IPR022703">
    <property type="entry name" value="DUF3533"/>
</dbReference>
<feature type="transmembrane region" description="Helical" evidence="2">
    <location>
        <begin position="481"/>
        <end position="500"/>
    </location>
</feature>
<evidence type="ECO:0000256" key="2">
    <source>
        <dbReference type="SAM" id="Phobius"/>
    </source>
</evidence>
<dbReference type="GO" id="GO:0016020">
    <property type="term" value="C:membrane"/>
    <property type="evidence" value="ECO:0007669"/>
    <property type="project" value="TreeGrafter"/>
</dbReference>
<reference evidence="4 5" key="1">
    <citation type="journal article" date="2012" name="Eukaryot. Cell">
        <title>Draft genome sequence of CBS 2479, the standard type strain of Trichosporon asahii.</title>
        <authorList>
            <person name="Yang R.Y."/>
            <person name="Li H.T."/>
            <person name="Zhu H."/>
            <person name="Zhou G.P."/>
            <person name="Wang M."/>
            <person name="Wang L."/>
        </authorList>
    </citation>
    <scope>NUCLEOTIDE SEQUENCE [LARGE SCALE GENOMIC DNA]</scope>
    <source>
        <strain evidence="5">ATCC 90039 / CBS 2479 / JCM 2466 / KCTC 7840 / NCYC 2677 / UAMH 7654</strain>
    </source>
</reference>
<dbReference type="OrthoDB" id="2140105at2759"/>
<feature type="compositionally biased region" description="Polar residues" evidence="1">
    <location>
        <begin position="31"/>
        <end position="41"/>
    </location>
</feature>
<keyword evidence="2" id="KW-0812">Transmembrane</keyword>
<protein>
    <submittedName>
        <fullName evidence="4">Response to drug-related protein</fullName>
    </submittedName>
</protein>
<dbReference type="PANTHER" id="PTHR34814:SF1">
    <property type="entry name" value="NITROSOGUANIDINE RESISTANCE PROTEIN SNG1"/>
    <property type="match status" value="1"/>
</dbReference>
<gene>
    <name evidence="4" type="ORF">A1Q1_01847</name>
</gene>
<feature type="compositionally biased region" description="Basic and acidic residues" evidence="1">
    <location>
        <begin position="45"/>
        <end position="56"/>
    </location>
</feature>
<keyword evidence="2" id="KW-1133">Transmembrane helix</keyword>
<sequence length="529" mass="58799">MATNPHPQPARIPAIPPNGIEYPHHPEVYDSRQTLSRTPTLDSMGRTKDTLAKSEQAEQVDVNEKSAQAAGGPPGGPPKPGMMGPMDCDRTELRSNARKLTTVFDPELAPLRKIVYKIYAGTCIITILVMWICAPVYWGSLWKADKYVNRLAVRVIDRDGGAIGSELSNSLLALDGPQDTPHYFYTSRDEFPTMDAIYNDIVQEGAWASVVVMEGATANLTRARETADSTYDGRNLVQIVYAQARSETAIGSYLLPALQRDLGKITGKMSAESVAQYLSSASAQNVQALARAPTTLTQPISYHPQNLRPYNQPVATAITLVGLIYMLIFSFIITMTNNACREIIAPYMSTGHYILYRICLPLILYLPLSFFFAMINLPFKIHFGAHFTYAGGFFLWAFIMYLGMASVGFATEFMITIVGPRFISFFLIPLIIVNVSVVNLPHELQPWIYRYGVAVPFYNASRAVRTIIFDTKNQLGMNCGILLAWVGVSLITIPLATWLTRRHAVNEHRRAMGEMEDDIRLPDGRVNSV</sequence>
<feature type="compositionally biased region" description="Pro residues" evidence="1">
    <location>
        <begin position="1"/>
        <end position="16"/>
    </location>
</feature>
<evidence type="ECO:0000259" key="3">
    <source>
        <dbReference type="Pfam" id="PF12051"/>
    </source>
</evidence>
<dbReference type="GeneID" id="25985361"/>
<feature type="transmembrane region" description="Helical" evidence="2">
    <location>
        <begin position="387"/>
        <end position="410"/>
    </location>
</feature>
<evidence type="ECO:0000313" key="5">
    <source>
        <dbReference type="Proteomes" id="UP000002748"/>
    </source>
</evidence>
<dbReference type="InterPro" id="IPR053001">
    <property type="entry name" value="MNNG_permease-like"/>
</dbReference>
<feature type="transmembrane region" description="Helical" evidence="2">
    <location>
        <begin position="354"/>
        <end position="375"/>
    </location>
</feature>
<accession>J6FCJ9</accession>
<proteinExistence type="predicted"/>
<evidence type="ECO:0000256" key="1">
    <source>
        <dbReference type="SAM" id="MobiDB-lite"/>
    </source>
</evidence>
<dbReference type="Proteomes" id="UP000002748">
    <property type="component" value="Unassembled WGS sequence"/>
</dbReference>
<dbReference type="Pfam" id="PF12051">
    <property type="entry name" value="DUF3533"/>
    <property type="match status" value="1"/>
</dbReference>
<feature type="transmembrane region" description="Helical" evidence="2">
    <location>
        <begin position="314"/>
        <end position="333"/>
    </location>
</feature>
<dbReference type="PANTHER" id="PTHR34814">
    <property type="entry name" value="NITROSOGUANIDINE RESISTANCE PROTEIN SNG1"/>
    <property type="match status" value="1"/>
</dbReference>
<feature type="transmembrane region" description="Helical" evidence="2">
    <location>
        <begin position="422"/>
        <end position="440"/>
    </location>
</feature>
<comment type="caution">
    <text evidence="4">The sequence shown here is derived from an EMBL/GenBank/DDBJ whole genome shotgun (WGS) entry which is preliminary data.</text>
</comment>
<dbReference type="EMBL" id="ALBS01000017">
    <property type="protein sequence ID" value="EJT52807.1"/>
    <property type="molecule type" value="Genomic_DNA"/>
</dbReference>
<dbReference type="KEGG" id="tasa:A1Q1_01847"/>
<keyword evidence="2" id="KW-0472">Membrane</keyword>
<organism evidence="4 5">
    <name type="scientific">Trichosporon asahii var. asahii (strain ATCC 90039 / CBS 2479 / JCM 2466 / KCTC 7840 / NBRC 103889/ NCYC 2677 / UAMH 7654)</name>
    <name type="common">Yeast</name>
    <dbReference type="NCBI Taxonomy" id="1186058"/>
    <lineage>
        <taxon>Eukaryota</taxon>
        <taxon>Fungi</taxon>
        <taxon>Dikarya</taxon>
        <taxon>Basidiomycota</taxon>
        <taxon>Agaricomycotina</taxon>
        <taxon>Tremellomycetes</taxon>
        <taxon>Trichosporonales</taxon>
        <taxon>Trichosporonaceae</taxon>
        <taxon>Trichosporon</taxon>
    </lineage>
</organism>
<feature type="transmembrane region" description="Helical" evidence="2">
    <location>
        <begin position="118"/>
        <end position="138"/>
    </location>
</feature>
<dbReference type="AlphaFoldDB" id="J6FCJ9"/>
<feature type="region of interest" description="Disordered" evidence="1">
    <location>
        <begin position="1"/>
        <end position="83"/>
    </location>
</feature>
<evidence type="ECO:0000313" key="4">
    <source>
        <dbReference type="EMBL" id="EJT52807.1"/>
    </source>
</evidence>